<dbReference type="Proteomes" id="UP000241346">
    <property type="component" value="Unassembled WGS sequence"/>
</dbReference>
<proteinExistence type="predicted"/>
<reference evidence="2 3" key="1">
    <citation type="submission" date="2018-03" db="EMBL/GenBank/DDBJ databases">
        <title>Whole genome sequencing of Histamine producing bacteria.</title>
        <authorList>
            <person name="Butler K."/>
        </authorList>
    </citation>
    <scope>NUCLEOTIDE SEQUENCE [LARGE SCALE GENOMIC DNA]</scope>
    <source>
        <strain evidence="2 3">DSM 19138</strain>
    </source>
</reference>
<evidence type="ECO:0000313" key="2">
    <source>
        <dbReference type="EMBL" id="PSW14614.1"/>
    </source>
</evidence>
<gene>
    <name evidence="2" type="ORF">C9J01_09340</name>
</gene>
<sequence length="65" mass="7159">MSSGGITAAVLASNEPMGLNWGAFLLVLLVLLVGLLALYSPKIIVWSAKKAKYYKQKARRHRNDD</sequence>
<keyword evidence="1" id="KW-0812">Transmembrane</keyword>
<name>A0A2T3NHX7_9GAMM</name>
<protein>
    <submittedName>
        <fullName evidence="2">Uncharacterized protein</fullName>
    </submittedName>
</protein>
<dbReference type="EMBL" id="PYMB01000002">
    <property type="protein sequence ID" value="PSW14614.1"/>
    <property type="molecule type" value="Genomic_DNA"/>
</dbReference>
<evidence type="ECO:0000256" key="1">
    <source>
        <dbReference type="SAM" id="Phobius"/>
    </source>
</evidence>
<organism evidence="2 3">
    <name type="scientific">Photobacterium rosenbergii</name>
    <dbReference type="NCBI Taxonomy" id="294936"/>
    <lineage>
        <taxon>Bacteria</taxon>
        <taxon>Pseudomonadati</taxon>
        <taxon>Pseudomonadota</taxon>
        <taxon>Gammaproteobacteria</taxon>
        <taxon>Vibrionales</taxon>
        <taxon>Vibrionaceae</taxon>
        <taxon>Photobacterium</taxon>
    </lineage>
</organism>
<evidence type="ECO:0000313" key="3">
    <source>
        <dbReference type="Proteomes" id="UP000241346"/>
    </source>
</evidence>
<dbReference type="AlphaFoldDB" id="A0A2T3NHX7"/>
<keyword evidence="1" id="KW-0472">Membrane</keyword>
<keyword evidence="1" id="KW-1133">Transmembrane helix</keyword>
<feature type="transmembrane region" description="Helical" evidence="1">
    <location>
        <begin position="21"/>
        <end position="40"/>
    </location>
</feature>
<dbReference type="RefSeq" id="WP_107297853.1">
    <property type="nucleotide sequence ID" value="NZ_PYMB01000002.1"/>
</dbReference>
<accession>A0A2T3NHX7</accession>
<comment type="caution">
    <text evidence="2">The sequence shown here is derived from an EMBL/GenBank/DDBJ whole genome shotgun (WGS) entry which is preliminary data.</text>
</comment>